<dbReference type="Proteomes" id="UP001057375">
    <property type="component" value="Unassembled WGS sequence"/>
</dbReference>
<feature type="region of interest" description="Disordered" evidence="1">
    <location>
        <begin position="343"/>
        <end position="375"/>
    </location>
</feature>
<evidence type="ECO:0000313" key="3">
    <source>
        <dbReference type="Proteomes" id="UP001057375"/>
    </source>
</evidence>
<name>A0ABQ5KUC9_9EUKA</name>
<feature type="compositionally biased region" description="Polar residues" evidence="1">
    <location>
        <begin position="807"/>
        <end position="829"/>
    </location>
</feature>
<evidence type="ECO:0000313" key="2">
    <source>
        <dbReference type="EMBL" id="GKT35616.1"/>
    </source>
</evidence>
<feature type="compositionally biased region" description="Basic and acidic residues" evidence="1">
    <location>
        <begin position="591"/>
        <end position="604"/>
    </location>
</feature>
<feature type="region of interest" description="Disordered" evidence="1">
    <location>
        <begin position="474"/>
        <end position="515"/>
    </location>
</feature>
<feature type="region of interest" description="Disordered" evidence="1">
    <location>
        <begin position="807"/>
        <end position="851"/>
    </location>
</feature>
<dbReference type="EMBL" id="BQXS01011030">
    <property type="protein sequence ID" value="GKT35616.1"/>
    <property type="molecule type" value="Genomic_DNA"/>
</dbReference>
<reference evidence="2" key="1">
    <citation type="submission" date="2022-03" db="EMBL/GenBank/DDBJ databases">
        <title>Draft genome sequence of Aduncisulcus paluster, a free-living microaerophilic Fornicata.</title>
        <authorList>
            <person name="Yuyama I."/>
            <person name="Kume K."/>
            <person name="Tamura T."/>
            <person name="Inagaki Y."/>
            <person name="Hashimoto T."/>
        </authorList>
    </citation>
    <scope>NUCLEOTIDE SEQUENCE</scope>
    <source>
        <strain evidence="2">NY0171</strain>
    </source>
</reference>
<sequence length="954" mass="107794">MLDCCSVLTNGPLLSILLTNLGYSPVIKTLAEKWEISPVPNDIEGILAMYDTKAKKHAALSLCLQIIIDDRACYDVYVPSSVTAIHKAPWFELTAEAAEIFFITYYKPRREKLADLGEWITTVIGDEASIPSYLLQKPSQLTLSARNRSPNKTEMYLAKQLALGKLPVLLLSNLFPSAISSGEIDICGTVKYTKMTPSGAKKMALTADIGDNKDPAAAASLSLLSLFFSTIQTLGFSKLFLQFDTVAIIGSNLQKIAYGPFMLVSVWFQVYEWIKESSRRQLELKKTNRTSSSMLSPIPLPHSDLPQQTDIAGIQHEWKGIASSKPIAKRTSGAERRVDQPDITHVTGGTVDGISVGPSIASSSHSKRDTRDTRDTIDEDTHEWGDLSVSHDHNQSGRLDTIDEDTHEWGDLSVSHDHNQSGRLSFRELTYRGDRVDNESEAIVTERDEDAKRKSISNKKMMIQPISSMQLPLEADTTTGGTDDKKGNEGIEMNYEEPHSHPKKSYSAPLDQHGKHRHLRIQKSDALEQYDSLKRVKIASPLLEEALSEELHKFFPDTYPSPSASPDNQEIIVGGTITNKTQRSKKQHHQGVKERERAIPDVKSRVSTKPKPTPKMIQGNKRKKEVDPHPHCQEVEGEGEEWLSLSLRHALRNDDIQRAQQHERAAFRAQELGTDEFYFRKREREDMEAMEQKRKALEIRRAKIEEERKKRLRGKKKSSTMSQYSHQSTHKGRRRSGGQEEDVPTFKAAELSHKTGVYHSIFRSGVVPKIEEEIEEIEERMGGIGIDRIHDGLHGYHGHSHGHGNMLYSSKGYSSRLHQSLQTSVHQQQGLSHDDGSHGSGSISPDKQQKKDAYAWFEDEELDDHFIPLDSNPSDSSKGKTMERKEKENVMEREHTQKKQKKEGRFGVVASADLFESSPIVLSKQRSVRNLELMQKWWNEGKEGTEWRKKRDHE</sequence>
<accession>A0ABQ5KUC9</accession>
<feature type="non-terminal residue" evidence="2">
    <location>
        <position position="954"/>
    </location>
</feature>
<protein>
    <submittedName>
        <fullName evidence="2">Uncharacterized protein</fullName>
    </submittedName>
</protein>
<organism evidence="2 3">
    <name type="scientific">Aduncisulcus paluster</name>
    <dbReference type="NCBI Taxonomy" id="2918883"/>
    <lineage>
        <taxon>Eukaryota</taxon>
        <taxon>Metamonada</taxon>
        <taxon>Carpediemonas-like organisms</taxon>
        <taxon>Aduncisulcus</taxon>
    </lineage>
</organism>
<feature type="region of interest" description="Disordered" evidence="1">
    <location>
        <begin position="705"/>
        <end position="743"/>
    </location>
</feature>
<feature type="region of interest" description="Disordered" evidence="1">
    <location>
        <begin position="865"/>
        <end position="904"/>
    </location>
</feature>
<feature type="compositionally biased region" description="Basic and acidic residues" evidence="1">
    <location>
        <begin position="366"/>
        <end position="375"/>
    </location>
</feature>
<feature type="compositionally biased region" description="Basic and acidic residues" evidence="1">
    <location>
        <begin position="877"/>
        <end position="897"/>
    </location>
</feature>
<evidence type="ECO:0000256" key="1">
    <source>
        <dbReference type="SAM" id="MobiDB-lite"/>
    </source>
</evidence>
<feature type="region of interest" description="Disordered" evidence="1">
    <location>
        <begin position="576"/>
        <end position="632"/>
    </location>
</feature>
<comment type="caution">
    <text evidence="2">The sequence shown here is derived from an EMBL/GenBank/DDBJ whole genome shotgun (WGS) entry which is preliminary data.</text>
</comment>
<gene>
    <name evidence="2" type="ORF">ADUPG1_008741</name>
</gene>
<keyword evidence="3" id="KW-1185">Reference proteome</keyword>
<proteinExistence type="predicted"/>